<name>A0A7S1VAS4_9EUKA</name>
<evidence type="ECO:0000259" key="4">
    <source>
        <dbReference type="PROSITE" id="PS50206"/>
    </source>
</evidence>
<dbReference type="Pfam" id="PF00581">
    <property type="entry name" value="Rhodanese"/>
    <property type="match status" value="1"/>
</dbReference>
<keyword evidence="2" id="KW-0677">Repeat</keyword>
<proteinExistence type="predicted"/>
<dbReference type="InterPro" id="IPR045078">
    <property type="entry name" value="TST/MPST-like"/>
</dbReference>
<dbReference type="Gene3D" id="3.40.250.10">
    <property type="entry name" value="Rhodanese-like domain"/>
    <property type="match status" value="2"/>
</dbReference>
<dbReference type="InterPro" id="IPR036873">
    <property type="entry name" value="Rhodanese-like_dom_sf"/>
</dbReference>
<dbReference type="PANTHER" id="PTHR11364:SF27">
    <property type="entry name" value="SULFURTRANSFERASE"/>
    <property type="match status" value="1"/>
</dbReference>
<evidence type="ECO:0000256" key="1">
    <source>
        <dbReference type="ARBA" id="ARBA00022679"/>
    </source>
</evidence>
<evidence type="ECO:0000313" key="5">
    <source>
        <dbReference type="EMBL" id="CAD9293655.1"/>
    </source>
</evidence>
<dbReference type="PANTHER" id="PTHR11364">
    <property type="entry name" value="THIOSULFATE SULFERTANSFERASE"/>
    <property type="match status" value="1"/>
</dbReference>
<feature type="domain" description="Rhodanese" evidence="4">
    <location>
        <begin position="185"/>
        <end position="300"/>
    </location>
</feature>
<dbReference type="SUPFAM" id="SSF52821">
    <property type="entry name" value="Rhodanese/Cell cycle control phosphatase"/>
    <property type="match status" value="2"/>
</dbReference>
<accession>A0A7S1VAS4</accession>
<protein>
    <recommendedName>
        <fullName evidence="3">Sulfurtransferase</fullName>
    </recommendedName>
</protein>
<dbReference type="InterPro" id="IPR001763">
    <property type="entry name" value="Rhodanese-like_dom"/>
</dbReference>
<reference evidence="5" key="1">
    <citation type="submission" date="2021-01" db="EMBL/GenBank/DDBJ databases">
        <authorList>
            <person name="Corre E."/>
            <person name="Pelletier E."/>
            <person name="Niang G."/>
            <person name="Scheremetjew M."/>
            <person name="Finn R."/>
            <person name="Kale V."/>
            <person name="Holt S."/>
            <person name="Cochrane G."/>
            <person name="Meng A."/>
            <person name="Brown T."/>
            <person name="Cohen L."/>
        </authorList>
    </citation>
    <scope>NUCLEOTIDE SEQUENCE</scope>
    <source>
        <strain evidence="5">ATCC 50979</strain>
    </source>
</reference>
<dbReference type="PROSITE" id="PS50206">
    <property type="entry name" value="RHODANESE_3"/>
    <property type="match status" value="2"/>
</dbReference>
<evidence type="ECO:0000256" key="3">
    <source>
        <dbReference type="RuleBase" id="RU000507"/>
    </source>
</evidence>
<dbReference type="EMBL" id="HBGL01005834">
    <property type="protein sequence ID" value="CAD9293655.1"/>
    <property type="molecule type" value="Transcribed_RNA"/>
</dbReference>
<evidence type="ECO:0000256" key="2">
    <source>
        <dbReference type="ARBA" id="ARBA00022737"/>
    </source>
</evidence>
<sequence length="307" mass="33307">MNRVNRLLPFSRLAEFPQRRLIDATWSLDGTTAHASVSERMLRTARWANLDTTDRLSDADPAPNVDPSHRLPHPVLSSRALGRWATSLGIRSLDDHVVVYDQTTNFMASARLAWQLLASGHRGPVHVLAGNINELPPDSFDWEPTVPASSDVPAEPLASLAYENVAPGGPWLATLDEVRDVVAGRAADTLIVDARSRTRFLGLEPESRPGLQSGHMPGSLNVPFADLVDGAGDLLPADELRSKFDPKILAHAEAGKRLILSCGTGVTACVVGLALNRLGLEHSQVAVYDGSWTEYARVELDEPVLQQ</sequence>
<gene>
    <name evidence="5" type="ORF">SSP0437_LOCUS4463</name>
</gene>
<dbReference type="GO" id="GO:0005739">
    <property type="term" value="C:mitochondrion"/>
    <property type="evidence" value="ECO:0007669"/>
    <property type="project" value="TreeGrafter"/>
</dbReference>
<dbReference type="GO" id="GO:0004792">
    <property type="term" value="F:thiosulfate-cyanide sulfurtransferase activity"/>
    <property type="evidence" value="ECO:0007669"/>
    <property type="project" value="InterPro"/>
</dbReference>
<dbReference type="CDD" id="cd01449">
    <property type="entry name" value="TST_Repeat_2"/>
    <property type="match status" value="1"/>
</dbReference>
<dbReference type="PROSITE" id="PS00683">
    <property type="entry name" value="RHODANESE_2"/>
    <property type="match status" value="1"/>
</dbReference>
<dbReference type="InterPro" id="IPR001307">
    <property type="entry name" value="Thiosulphate_STrfase_CS"/>
</dbReference>
<feature type="domain" description="Rhodanese" evidence="4">
    <location>
        <begin position="62"/>
        <end position="141"/>
    </location>
</feature>
<keyword evidence="1 3" id="KW-0808">Transferase</keyword>
<dbReference type="AlphaFoldDB" id="A0A7S1VAS4"/>
<dbReference type="SMART" id="SM00450">
    <property type="entry name" value="RHOD"/>
    <property type="match status" value="2"/>
</dbReference>
<organism evidence="5">
    <name type="scientific">Sexangularia sp. CB-2014</name>
    <dbReference type="NCBI Taxonomy" id="1486929"/>
    <lineage>
        <taxon>Eukaryota</taxon>
        <taxon>Amoebozoa</taxon>
        <taxon>Tubulinea</taxon>
        <taxon>Elardia</taxon>
        <taxon>Arcellinida</taxon>
        <taxon>Arcellinida incertae sedis</taxon>
        <taxon>Sexangularia</taxon>
    </lineage>
</organism>